<dbReference type="InterPro" id="IPR036291">
    <property type="entry name" value="NAD(P)-bd_dom_sf"/>
</dbReference>
<name>A0AAJ0E1U9_9PEZI</name>
<dbReference type="GeneID" id="85338177"/>
<protein>
    <recommendedName>
        <fullName evidence="4">NmrA-like domain-containing protein</fullName>
    </recommendedName>
</protein>
<gene>
    <name evidence="5" type="ORF">CCOS01_06461</name>
</gene>
<evidence type="ECO:0000256" key="3">
    <source>
        <dbReference type="ARBA" id="ARBA00023002"/>
    </source>
</evidence>
<dbReference type="PANTHER" id="PTHR47706:SF4">
    <property type="entry name" value="NMRA-LIKE DOMAIN-CONTAINING PROTEIN"/>
    <property type="match status" value="1"/>
</dbReference>
<keyword evidence="2" id="KW-0521">NADP</keyword>
<dbReference type="Gene3D" id="3.90.25.10">
    <property type="entry name" value="UDP-galactose 4-epimerase, domain 1"/>
    <property type="match status" value="1"/>
</dbReference>
<dbReference type="InterPro" id="IPR051609">
    <property type="entry name" value="NmrA/Isoflavone_reductase-like"/>
</dbReference>
<dbReference type="RefSeq" id="XP_060314330.1">
    <property type="nucleotide sequence ID" value="XM_060454630.1"/>
</dbReference>
<dbReference type="GO" id="GO:0016491">
    <property type="term" value="F:oxidoreductase activity"/>
    <property type="evidence" value="ECO:0007669"/>
    <property type="project" value="UniProtKB-KW"/>
</dbReference>
<dbReference type="Pfam" id="PF05368">
    <property type="entry name" value="NmrA"/>
    <property type="match status" value="1"/>
</dbReference>
<dbReference type="PANTHER" id="PTHR47706">
    <property type="entry name" value="NMRA-LIKE FAMILY PROTEIN"/>
    <property type="match status" value="1"/>
</dbReference>
<proteinExistence type="inferred from homology"/>
<dbReference type="Gene3D" id="3.40.50.720">
    <property type="entry name" value="NAD(P)-binding Rossmann-like Domain"/>
    <property type="match status" value="1"/>
</dbReference>
<dbReference type="Proteomes" id="UP001240678">
    <property type="component" value="Unassembled WGS sequence"/>
</dbReference>
<organism evidence="5 6">
    <name type="scientific">Colletotrichum costaricense</name>
    <dbReference type="NCBI Taxonomy" id="1209916"/>
    <lineage>
        <taxon>Eukaryota</taxon>
        <taxon>Fungi</taxon>
        <taxon>Dikarya</taxon>
        <taxon>Ascomycota</taxon>
        <taxon>Pezizomycotina</taxon>
        <taxon>Sordariomycetes</taxon>
        <taxon>Hypocreomycetidae</taxon>
        <taxon>Glomerellales</taxon>
        <taxon>Glomerellaceae</taxon>
        <taxon>Colletotrichum</taxon>
        <taxon>Colletotrichum acutatum species complex</taxon>
    </lineage>
</organism>
<comment type="caution">
    <text evidence="5">The sequence shown here is derived from an EMBL/GenBank/DDBJ whole genome shotgun (WGS) entry which is preliminary data.</text>
</comment>
<evidence type="ECO:0000256" key="2">
    <source>
        <dbReference type="ARBA" id="ARBA00022857"/>
    </source>
</evidence>
<evidence type="ECO:0000313" key="6">
    <source>
        <dbReference type="Proteomes" id="UP001240678"/>
    </source>
</evidence>
<evidence type="ECO:0000259" key="4">
    <source>
        <dbReference type="Pfam" id="PF05368"/>
    </source>
</evidence>
<evidence type="ECO:0000313" key="5">
    <source>
        <dbReference type="EMBL" id="KAK1528627.1"/>
    </source>
</evidence>
<reference evidence="5 6" key="1">
    <citation type="submission" date="2016-10" db="EMBL/GenBank/DDBJ databases">
        <title>The genome sequence of Colletotrichum fioriniae PJ7.</title>
        <authorList>
            <person name="Baroncelli R."/>
        </authorList>
    </citation>
    <scope>NUCLEOTIDE SEQUENCE [LARGE SCALE GENOMIC DNA]</scope>
    <source>
        <strain evidence="5 6">IMI 309622</strain>
    </source>
</reference>
<dbReference type="SUPFAM" id="SSF51735">
    <property type="entry name" value="NAD(P)-binding Rossmann-fold domains"/>
    <property type="match status" value="1"/>
</dbReference>
<accession>A0AAJ0E1U9</accession>
<dbReference type="InterPro" id="IPR008030">
    <property type="entry name" value="NmrA-like"/>
</dbReference>
<dbReference type="EMBL" id="MOOE01000006">
    <property type="protein sequence ID" value="KAK1528627.1"/>
    <property type="molecule type" value="Genomic_DNA"/>
</dbReference>
<dbReference type="AlphaFoldDB" id="A0AAJ0E1U9"/>
<comment type="similarity">
    <text evidence="1">Belongs to the NmrA-type oxidoreductase family. Isoflavone reductase subfamily.</text>
</comment>
<sequence length="313" mass="34909">MQTIAVAGGGGMLGRAIVDALLEDGTFNVLILTRTLDTKEQGGLGAPVIAIDYDDVDAISNLLEAKDVEVVVSAIVTLHGSGPEMNLIRAAEKSSRTRRFVPSFWAHDYPEEFRGYFFAKPKYDALELLDATSLEYTAFRIGWFIDYYVAPYVKSYIKPEGLFIDMENNAAAVPGSGDSLAIFTHSLDVAQFVTAYLHLPKWEKSAYIRGDRLSWNQFLQLAEEIKDLKFNVVHDSERALKDGIVTELPAHQQMYEHVPKESLITILGIYGQDFAMGGFDFDPPQLVNDLFPSIKAKTVRELLQEAWGKKSDC</sequence>
<keyword evidence="3" id="KW-0560">Oxidoreductase</keyword>
<keyword evidence="6" id="KW-1185">Reference proteome</keyword>
<feature type="domain" description="NmrA-like" evidence="4">
    <location>
        <begin position="2"/>
        <end position="256"/>
    </location>
</feature>
<evidence type="ECO:0000256" key="1">
    <source>
        <dbReference type="ARBA" id="ARBA00005725"/>
    </source>
</evidence>